<comment type="similarity">
    <text evidence="3">Belongs to the autotransporter-2 (AT-2) (TC 1.B.40) family.</text>
</comment>
<dbReference type="InterPro" id="IPR005594">
    <property type="entry name" value="YadA_C"/>
</dbReference>
<feature type="domain" description="Trimeric autotransporter adhesin YadA-like stalk" evidence="13">
    <location>
        <begin position="1705"/>
        <end position="1744"/>
    </location>
</feature>
<dbReference type="GO" id="GO:0009279">
    <property type="term" value="C:cell outer membrane"/>
    <property type="evidence" value="ECO:0007669"/>
    <property type="project" value="UniProtKB-SubCell"/>
</dbReference>
<feature type="domain" description="Trimeric autotransporter adhesin YadA-like head" evidence="12">
    <location>
        <begin position="1068"/>
        <end position="1094"/>
    </location>
</feature>
<evidence type="ECO:0000259" key="13">
    <source>
        <dbReference type="Pfam" id="PF05662"/>
    </source>
</evidence>
<feature type="domain" description="Trimeric autotransporter adhesin YadA-like stalk" evidence="13">
    <location>
        <begin position="1597"/>
        <end position="1628"/>
    </location>
</feature>
<keyword evidence="10" id="KW-0998">Cell outer membrane</keyword>
<dbReference type="Proteomes" id="UP000051802">
    <property type="component" value="Unassembled WGS sequence"/>
</dbReference>
<feature type="domain" description="Trimeric autotransporter adhesin YadA-like stalk" evidence="13">
    <location>
        <begin position="386"/>
        <end position="425"/>
    </location>
</feature>
<evidence type="ECO:0000256" key="2">
    <source>
        <dbReference type="ARBA" id="ARBA00004442"/>
    </source>
</evidence>
<dbReference type="Pfam" id="PF05662">
    <property type="entry name" value="YadA_stalk"/>
    <property type="match status" value="17"/>
</dbReference>
<dbReference type="Gene3D" id="1.20.5.170">
    <property type="match status" value="14"/>
</dbReference>
<evidence type="ECO:0000313" key="14">
    <source>
        <dbReference type="EMBL" id="KRG41395.1"/>
    </source>
</evidence>
<dbReference type="Gene3D" id="3.30.1300.30">
    <property type="entry name" value="GSPII I/J protein-like"/>
    <property type="match status" value="1"/>
</dbReference>
<feature type="domain" description="Trimeric autotransporter adhesin YadA-like stalk" evidence="13">
    <location>
        <begin position="873"/>
        <end position="899"/>
    </location>
</feature>
<keyword evidence="4" id="KW-0813">Transport</keyword>
<feature type="domain" description="Trimeric autotransporter adhesin YadA-like stalk" evidence="13">
    <location>
        <begin position="153"/>
        <end position="194"/>
    </location>
</feature>
<evidence type="ECO:0000256" key="8">
    <source>
        <dbReference type="ARBA" id="ARBA00022927"/>
    </source>
</evidence>
<feature type="domain" description="Trimeric autotransporter adhesin YadA-like stalk" evidence="13">
    <location>
        <begin position="1216"/>
        <end position="1257"/>
    </location>
</feature>
<feature type="domain" description="Trimeric autotransporter adhesin YadA-like head" evidence="12">
    <location>
        <begin position="1831"/>
        <end position="1855"/>
    </location>
</feature>
<keyword evidence="5" id="KW-1134">Transmembrane beta strand</keyword>
<comment type="caution">
    <text evidence="14">The sequence shown here is derived from an EMBL/GenBank/DDBJ whole genome shotgun (WGS) entry which is preliminary data.</text>
</comment>
<dbReference type="InterPro" id="IPR008640">
    <property type="entry name" value="Adhesin_Head_dom"/>
</dbReference>
<feature type="domain" description="Trimeric autotransporter adhesin YadA-like stalk" evidence="13">
    <location>
        <begin position="640"/>
        <end position="666"/>
    </location>
</feature>
<feature type="domain" description="Trimeric autotransporter adhesin YadA-like stalk" evidence="13">
    <location>
        <begin position="291"/>
        <end position="317"/>
    </location>
</feature>
<keyword evidence="6" id="KW-0812">Transmembrane</keyword>
<sequence>MYATASQTDSVALGAGSQANRINTISVGSESNRRQIVNVAKGTQDTDAVNVSQLKGVTSALGGGAGVAADGAVIAPGYNVGGKTHNNVGDALAAVDGRVTDIDGRVTKLGDQINNVSADGLVKQDLTSRDITVGKDSNGKKIDLKGTEGERVVTGVADGAIATGSKDVVNGGQLYNAEKATTDALGGGAKVNPDGTVSGPTYNVGGKAHNNVGDALAATDGRVTNVDGRVTQLGDRINNGEIGLVKQDPASRKITVAKDRDGTQVDFTGTAGTRVLNGVSKGAITPTSVEAVNGAQLYGTNKAVADSLGGGAKVNPDGTVSGPTYKVGDKSVGNVGDALTNLGDMINNVSADGLVKQDLTSRDITVGKDSNGKKIDLKGTEGERVVTGVADGVIATGSKDVVNGGQLYNAEKATTDALGGGAKVKPDGTVSGPTYNVGGKAHNNVGDALTTVDGRVTHVDGRVTTLGDQIAKGEIGLVKQDPSTKAVTVAKDTGGKLVDLKGTEGERVVTGVADGVIATGSKDVVNGGQLYAAEKATTDALGGGAKVNPDGTVSGPTYNVGGKAHNNVGDALTAADGRVTQLGDQINNGEIGLVKQDPASRKITVAKDRDGTQVDFTGTAGTRVLNGVSKGAITPTSVEAVNGAQLYGTNKTVADSLGGGAKVNPDGTVSGPTYKVGDKSVGNVGDALTNLGDMINNVSADGLVKQDLTSRDITVGKDSNGKKIDLKGTEGERVVTGVANGAVAKDGKDAVNGGQLYAAEKATTDALGGGAKVNPDGTVSGPTYNVGGKAHNNVGDALAAADGRVTNVDGRVSQLGDQINNGEIGLVKQDPASRKITVAKDRDGTQVDFTGTAGTRVLNGVSKGAITPTSVEAVNGAQLYGTNKAVADSLGGGAKVNPDGTVSGPTYKVGDKSVGNVGDALTNLGDMINNVSADGLVKQDLTSRDITVGKDSNGKKIDLKGTEGERVVTGVANGAVAKDGKDAVNGGQLYAAEKATTDALGGGAKVNPDGSVSGPTYKVGDKTVNNVGDAIDNIDGRVTNIGDTVSSINNGAGIKYFRANSSLADAVASGTDSIAMGPNASALAAGSVALGKGAVADRANTLSVGSASAQRQVVNVAKGTQDTDAVNVSQLKGVTDALGGGAQLKPDGSVTGPTYSVGGKSVTNVGDALTNLGDMINNVSADGLVKQDLTSRDITVGKDSNGKKIDLKGTEGERVVTGVADGAIATGSKDVVNGGQLYAAEKATTDALGGGAKVNPDGSVTGPTYKVGGKTVNNVGDAIDNVDGRVTSIDGRVTNLGDQVANGQIGLVQQDATSRKITVAKDRDGTMVDFAGTAGSRVLSGVSKGALTATSVEAVNGSQLYGTNKTMADSLGGGSKIGPDGSVTGPTYNVGGKTVTNVGDALTNLGDMINNVSADGLVKQDLTSRDITVGKDSNGKKIDLKGTEGERVVTGVANGTVGNDSKDAVNGGQLYAAEKATADALGGGAKVNPDGSVTGPTYSVGGKTVNNVGDALTEVDGRVTNVDARVTDLGDQVNGGKGIKYFRANSSLADAVASGMDSIAIGPMATAQAANAVALGKGAVANRANTVSVGAAGSERQVVNVAKGTQDTDAVNLSQLKPLANSLGGGAQVNPDGSVSGPTYKVGGKTVTTVGEAITNLGDMINNGTGNGPTLVDQDSASRDINVAAQTDGKRVTISGTQGDRVLAGVAKGAVTEASNEAVNGGQLHGVAKSVADGLGGGAKVNPDGSVTGPTYAVDGRTVNNAGDAITNLDGRVTHNAQAIKGITDGAGVKYFHANSSGADSVASGADSVAAGPAANASGDGSVAMGNGARAQADNSVALGAGSVAEKASTVSVGSKGNERTVSHVAAGQADTDAVNVSQLKNSQAGSIRYDAPAPGATPDYGSLSLGGPGGGGTTVVRNVGAGKAPTDAANVQQLQDGMAKTLGKAKSYTDSRFQQVKEDAWVARREARGGTAAAMAMAGMPQAYLPGANMLSAGVGSFQGESALAVGLSGVTDNGRYVYKAQASGNTRGDFGFSVGVGIQW</sequence>
<evidence type="ECO:0000256" key="9">
    <source>
        <dbReference type="ARBA" id="ARBA00023136"/>
    </source>
</evidence>
<keyword evidence="15" id="KW-1185">Reference proteome</keyword>
<dbReference type="Pfam" id="PF05658">
    <property type="entry name" value="YadA_head"/>
    <property type="match status" value="5"/>
</dbReference>
<protein>
    <recommendedName>
        <fullName evidence="16">Autotransporter domain-containing protein</fullName>
    </recommendedName>
</protein>
<evidence type="ECO:0000256" key="1">
    <source>
        <dbReference type="ARBA" id="ARBA00004241"/>
    </source>
</evidence>
<feature type="domain" description="Trimeric autotransporter adhesin YadA-like stalk" evidence="13">
    <location>
        <begin position="1449"/>
        <end position="1490"/>
    </location>
</feature>
<dbReference type="Gene3D" id="2.60.40.4050">
    <property type="match status" value="3"/>
</dbReference>
<feature type="domain" description="Trimeric autotransporter adhesin YadA-like C-terminal membrane anchor" evidence="11">
    <location>
        <begin position="1982"/>
        <end position="2042"/>
    </location>
</feature>
<dbReference type="InterPro" id="IPR008635">
    <property type="entry name" value="Coiled_stalk_dom"/>
</dbReference>
<dbReference type="Gene3D" id="6.10.250.2030">
    <property type="match status" value="1"/>
</dbReference>
<dbReference type="Gene3D" id="2.150.10.10">
    <property type="entry name" value="Serralysin-like metalloprotease, C-terminal"/>
    <property type="match status" value="1"/>
</dbReference>
<dbReference type="InterPro" id="IPR011049">
    <property type="entry name" value="Serralysin-like_metalloprot_C"/>
</dbReference>
<dbReference type="Pfam" id="PF03895">
    <property type="entry name" value="YadA_anchor"/>
    <property type="match status" value="1"/>
</dbReference>
<feature type="domain" description="Trimeric autotransporter adhesin YadA-like stalk" evidence="13">
    <location>
        <begin position="968"/>
        <end position="1009"/>
    </location>
</feature>
<keyword evidence="7" id="KW-0732">Signal</keyword>
<feature type="domain" description="Trimeric autotransporter adhesin YadA-like stalk" evidence="13">
    <location>
        <begin position="1862"/>
        <end position="1886"/>
    </location>
</feature>
<dbReference type="SUPFAM" id="SSF54523">
    <property type="entry name" value="Pili subunits"/>
    <property type="match status" value="1"/>
</dbReference>
<feature type="domain" description="Trimeric autotransporter adhesin YadA-like stalk" evidence="13">
    <location>
        <begin position="35"/>
        <end position="71"/>
    </location>
</feature>
<evidence type="ECO:0000256" key="5">
    <source>
        <dbReference type="ARBA" id="ARBA00022452"/>
    </source>
</evidence>
<feature type="domain" description="Trimeric autotransporter adhesin YadA-like head" evidence="12">
    <location>
        <begin position="1803"/>
        <end position="1829"/>
    </location>
</feature>
<evidence type="ECO:0000313" key="15">
    <source>
        <dbReference type="Proteomes" id="UP000051802"/>
    </source>
</evidence>
<evidence type="ECO:0000256" key="4">
    <source>
        <dbReference type="ARBA" id="ARBA00022448"/>
    </source>
</evidence>
<dbReference type="STRING" id="676599.ARC20_11640"/>
<evidence type="ECO:0000259" key="12">
    <source>
        <dbReference type="Pfam" id="PF05658"/>
    </source>
</evidence>
<dbReference type="GO" id="GO:0009986">
    <property type="term" value="C:cell surface"/>
    <property type="evidence" value="ECO:0007669"/>
    <property type="project" value="UniProtKB-SubCell"/>
</dbReference>
<feature type="domain" description="Trimeric autotransporter adhesin YadA-like stalk" evidence="13">
    <location>
        <begin position="509"/>
        <end position="550"/>
    </location>
</feature>
<accession>A0A0R0ALP8</accession>
<name>A0A0R0ALP8_9GAMM</name>
<evidence type="ECO:0008006" key="16">
    <source>
        <dbReference type="Google" id="ProtNLM"/>
    </source>
</evidence>
<feature type="domain" description="Trimeric autotransporter adhesin YadA-like stalk" evidence="13">
    <location>
        <begin position="1919"/>
        <end position="1952"/>
    </location>
</feature>
<dbReference type="InterPro" id="IPR045584">
    <property type="entry name" value="Pilin-like"/>
</dbReference>
<dbReference type="EMBL" id="LLXU01000089">
    <property type="protein sequence ID" value="KRG41395.1"/>
    <property type="molecule type" value="Genomic_DNA"/>
</dbReference>
<keyword evidence="8" id="KW-0653">Protein transport</keyword>
<evidence type="ECO:0000256" key="3">
    <source>
        <dbReference type="ARBA" id="ARBA00005848"/>
    </source>
</evidence>
<feature type="domain" description="Trimeric autotransporter adhesin YadA-like head" evidence="12">
    <location>
        <begin position="5"/>
        <end position="31"/>
    </location>
</feature>
<proteinExistence type="inferred from homology"/>
<dbReference type="Gene3D" id="6.10.250.2040">
    <property type="match status" value="1"/>
</dbReference>
<evidence type="ECO:0000256" key="7">
    <source>
        <dbReference type="ARBA" id="ARBA00022729"/>
    </source>
</evidence>
<evidence type="ECO:0000256" key="6">
    <source>
        <dbReference type="ARBA" id="ARBA00022692"/>
    </source>
</evidence>
<dbReference type="SUPFAM" id="SSF101967">
    <property type="entry name" value="Adhesin YadA, collagen-binding domain"/>
    <property type="match status" value="4"/>
</dbReference>
<feature type="domain" description="Trimeric autotransporter adhesin YadA-like stalk" evidence="13">
    <location>
        <begin position="1354"/>
        <end position="1375"/>
    </location>
</feature>
<organism evidence="14 15">
    <name type="scientific">Stenotrophomonas panacihumi</name>
    <dbReference type="NCBI Taxonomy" id="676599"/>
    <lineage>
        <taxon>Bacteria</taxon>
        <taxon>Pseudomonadati</taxon>
        <taxon>Pseudomonadota</taxon>
        <taxon>Gammaproteobacteria</taxon>
        <taxon>Lysobacterales</taxon>
        <taxon>Lysobacteraceae</taxon>
        <taxon>Stenotrophomonas</taxon>
    </lineage>
</organism>
<dbReference type="GO" id="GO:0015031">
    <property type="term" value="P:protein transport"/>
    <property type="evidence" value="ECO:0007669"/>
    <property type="project" value="UniProtKB-KW"/>
</dbReference>
<feature type="domain" description="Trimeric autotransporter adhesin YadA-like stalk" evidence="13">
    <location>
        <begin position="735"/>
        <end position="776"/>
    </location>
</feature>
<comment type="subcellular location">
    <subcellularLocation>
        <location evidence="2">Cell outer membrane</location>
    </subcellularLocation>
    <subcellularLocation>
        <location evidence="1">Cell surface</location>
    </subcellularLocation>
</comment>
<feature type="domain" description="Trimeric autotransporter adhesin YadA-like stalk" evidence="13">
    <location>
        <begin position="1112"/>
        <end position="1145"/>
    </location>
</feature>
<evidence type="ECO:0000259" key="11">
    <source>
        <dbReference type="Pfam" id="PF03895"/>
    </source>
</evidence>
<evidence type="ECO:0000256" key="10">
    <source>
        <dbReference type="ARBA" id="ARBA00023237"/>
    </source>
</evidence>
<gene>
    <name evidence="14" type="ORF">ARC20_11640</name>
</gene>
<keyword evidence="9" id="KW-0472">Membrane</keyword>
<reference evidence="14 15" key="1">
    <citation type="submission" date="2015-10" db="EMBL/GenBank/DDBJ databases">
        <title>Genome sequencing and analysis of members of genus Stenotrophomonas.</title>
        <authorList>
            <person name="Patil P.P."/>
            <person name="Midha S."/>
            <person name="Patil P.B."/>
        </authorList>
    </citation>
    <scope>NUCLEOTIDE SEQUENCE [LARGE SCALE GENOMIC DNA]</scope>
    <source>
        <strain evidence="14 15">JCM 16536</strain>
    </source>
</reference>
<feature type="domain" description="Trimeric autotransporter adhesin YadA-like head" evidence="12">
    <location>
        <begin position="1553"/>
        <end position="1579"/>
    </location>
</feature>